<dbReference type="Gene3D" id="3.40.50.300">
    <property type="entry name" value="P-loop containing nucleotide triphosphate hydrolases"/>
    <property type="match status" value="2"/>
</dbReference>
<dbReference type="InterPro" id="IPR006935">
    <property type="entry name" value="Helicase/UvrB_N"/>
</dbReference>
<dbReference type="InterPro" id="IPR050742">
    <property type="entry name" value="Helicase_Restrict-Modif_Enz"/>
</dbReference>
<organism evidence="3 4">
    <name type="scientific">Rhodococcus erythropolis</name>
    <name type="common">Arthrobacter picolinophilus</name>
    <dbReference type="NCBI Taxonomy" id="1833"/>
    <lineage>
        <taxon>Bacteria</taxon>
        <taxon>Bacillati</taxon>
        <taxon>Actinomycetota</taxon>
        <taxon>Actinomycetes</taxon>
        <taxon>Mycobacteriales</taxon>
        <taxon>Nocardiaceae</taxon>
        <taxon>Rhodococcus</taxon>
        <taxon>Rhodococcus erythropolis group</taxon>
    </lineage>
</organism>
<dbReference type="GO" id="GO:0005524">
    <property type="term" value="F:ATP binding"/>
    <property type="evidence" value="ECO:0007669"/>
    <property type="project" value="InterPro"/>
</dbReference>
<reference evidence="3 4" key="1">
    <citation type="journal article" date="2017" name="Poromechanics V (2013)">
        <title>Genomic Characterization of the Arsenic-Tolerant Actinobacterium, &lt;i&gt;Rhodococcus erythropolis&lt;/i&gt; S43.</title>
        <authorList>
            <person name="Retamal-Morales G."/>
            <person name="Mehnert M."/>
            <person name="Schwabe R."/>
            <person name="Tischler D."/>
            <person name="Schloemann M."/>
            <person name="Levican G.J."/>
        </authorList>
    </citation>
    <scope>NUCLEOTIDE SEQUENCE [LARGE SCALE GENOMIC DNA]</scope>
    <source>
        <strain evidence="3 4">S43</strain>
    </source>
</reference>
<feature type="domain" description="Type III restriction enzyme C-terminal endonuclease" evidence="2">
    <location>
        <begin position="922"/>
        <end position="1031"/>
    </location>
</feature>
<dbReference type="PANTHER" id="PTHR47396:SF1">
    <property type="entry name" value="ATP-DEPENDENT HELICASE IRC3-RELATED"/>
    <property type="match status" value="1"/>
</dbReference>
<sequence>MKLQFKIQQYQTDAVDSVVEIFAGQPKHGSISYRIDPGKVTPRATPALFDTKETPDSGLRNAEIALTGTQLLENVHKVQRSRNLPLSGKLVDSKAAPGAPNLNVEMETGTGKTYVYIKTIMELYKRYGWSKCIIVVPSIAIREGVKKSFDVTAEHFQQLYGTKPRSFIYNSSQLHELERFSSDAGVQVMIINIQAFNATGQDQRRIYDVLDDFQSRRPIDVIRANRPIVIIDEPQRFGEEFDTKSGKPKKASTSIESLAQFNALMVLRYSATHKPHHEYTKVHRLDALDAYNEKLVKKIAVRGITVKGLAGSSAYLYLDAIEIATSAKPRARVEIEVQTKGGPIKRQVKRLEMGANLHDISNGIEAYKGLFITDIDANRDVIVLSNGEDVFAGQLADRDVTEETKRRIQIREVIRAHIDKERELFSQGIKVLSLFFIDEVAKYRDYEREDTLGDYARLFEDEYKSIREDVLGELALDEATAAYQEYLHRDEVRAVHEGYFSVDKKTKRQVDGKVSGRGDDKGQSSDTDAYDLILKDKERLLSFAEPVRFIFSHSALREGWDNPNVFVMGMLKKSENTASRRQEIGRGLRLAVDQHGERMDNPVTVHDINELTVVTDESYTDFVAGLQKEISESLAARPRKASVKFFTGKTIQTPSGESVVEEPLAQALYKYLIKNDYLNEDDTVSEAYKQAKESGTLVEPTSEVLRPVIDCVWPLVDALYLDVTVIGEDGRKPKKIPLNEANFAKKEFQALWRRINHKAVYQVEFDSKELIRKCIQTLDKQLNVAAMQYVLEAGQQRDFLEADDLAKSAGFSAPSTQTHTETASAGSQVKYDLLGEITQKTQLTRRTVAAILGGITPATFSKFRLNPEQFLTEAARLINEQKATVIVEHLTYDALEDKFDSAIFTENQTRQELTHAGGKLTKHIYDYVVTDSKVERDFVAELDTSKEVAVYAKLPRGFFIPTPVGNYNPDWAIAFTEGSVKHVYFVAETKGSLSSLQLKGVEDAKIECARKFFKSLNEKNGHDVTYDVVTDYTKLMQLVMT</sequence>
<feature type="domain" description="Helicase/UvrB N-terminal" evidence="1">
    <location>
        <begin position="97"/>
        <end position="273"/>
    </location>
</feature>
<evidence type="ECO:0000259" key="1">
    <source>
        <dbReference type="Pfam" id="PF04851"/>
    </source>
</evidence>
<dbReference type="InterPro" id="IPR027417">
    <property type="entry name" value="P-loop_NTPase"/>
</dbReference>
<gene>
    <name evidence="3" type="ORF">BS297_10955</name>
</gene>
<name>A0A5N5E7U3_RHOER</name>
<dbReference type="GO" id="GO:0003677">
    <property type="term" value="F:DNA binding"/>
    <property type="evidence" value="ECO:0007669"/>
    <property type="project" value="InterPro"/>
</dbReference>
<dbReference type="Proteomes" id="UP000325576">
    <property type="component" value="Unassembled WGS sequence"/>
</dbReference>
<dbReference type="PANTHER" id="PTHR47396">
    <property type="entry name" value="TYPE I RESTRICTION ENZYME ECOKI R PROTEIN"/>
    <property type="match status" value="1"/>
</dbReference>
<protein>
    <submittedName>
        <fullName evidence="3">Restriction endonuclease subunit R</fullName>
    </submittedName>
</protein>
<dbReference type="GO" id="GO:0015668">
    <property type="term" value="F:type III site-specific deoxyribonuclease activity"/>
    <property type="evidence" value="ECO:0007669"/>
    <property type="project" value="InterPro"/>
</dbReference>
<dbReference type="AlphaFoldDB" id="A0A5N5E7U3"/>
<evidence type="ECO:0000259" key="2">
    <source>
        <dbReference type="Pfam" id="PF19778"/>
    </source>
</evidence>
<evidence type="ECO:0000313" key="3">
    <source>
        <dbReference type="EMBL" id="KAB2585332.1"/>
    </source>
</evidence>
<dbReference type="EMBL" id="MRBO01000344">
    <property type="protein sequence ID" value="KAB2585332.1"/>
    <property type="molecule type" value="Genomic_DNA"/>
</dbReference>
<comment type="caution">
    <text evidence="3">The sequence shown here is derived from an EMBL/GenBank/DDBJ whole genome shotgun (WGS) entry which is preliminary data.</text>
</comment>
<dbReference type="InterPro" id="IPR045572">
    <property type="entry name" value="RE_endonuc_C"/>
</dbReference>
<evidence type="ECO:0000313" key="4">
    <source>
        <dbReference type="Proteomes" id="UP000325576"/>
    </source>
</evidence>
<dbReference type="Pfam" id="PF19778">
    <property type="entry name" value="RE_endonuc"/>
    <property type="match status" value="1"/>
</dbReference>
<keyword evidence="3" id="KW-0378">Hydrolase</keyword>
<keyword evidence="3" id="KW-0540">Nuclease</keyword>
<dbReference type="GO" id="GO:0005829">
    <property type="term" value="C:cytosol"/>
    <property type="evidence" value="ECO:0007669"/>
    <property type="project" value="TreeGrafter"/>
</dbReference>
<keyword evidence="3" id="KW-0255">Endonuclease</keyword>
<proteinExistence type="predicted"/>
<dbReference type="SUPFAM" id="SSF52540">
    <property type="entry name" value="P-loop containing nucleoside triphosphate hydrolases"/>
    <property type="match status" value="1"/>
</dbReference>
<dbReference type="Pfam" id="PF04851">
    <property type="entry name" value="ResIII"/>
    <property type="match status" value="1"/>
</dbReference>
<accession>A0A5N5E7U3</accession>